<evidence type="ECO:0008006" key="4">
    <source>
        <dbReference type="Google" id="ProtNLM"/>
    </source>
</evidence>
<evidence type="ECO:0000313" key="2">
    <source>
        <dbReference type="EMBL" id="KAK4825341.1"/>
    </source>
</evidence>
<dbReference type="EMBL" id="JAUNZN010000003">
    <property type="protein sequence ID" value="KAK4825341.1"/>
    <property type="molecule type" value="Genomic_DNA"/>
</dbReference>
<gene>
    <name evidence="2" type="ORF">QYF61_026860</name>
</gene>
<protein>
    <recommendedName>
        <fullName evidence="4">Reverse transcriptase domain-containing protein</fullName>
    </recommendedName>
</protein>
<organism evidence="2 3">
    <name type="scientific">Mycteria americana</name>
    <name type="common">Wood stork</name>
    <dbReference type="NCBI Taxonomy" id="33587"/>
    <lineage>
        <taxon>Eukaryota</taxon>
        <taxon>Metazoa</taxon>
        <taxon>Chordata</taxon>
        <taxon>Craniata</taxon>
        <taxon>Vertebrata</taxon>
        <taxon>Euteleostomi</taxon>
        <taxon>Archelosauria</taxon>
        <taxon>Archosauria</taxon>
        <taxon>Dinosauria</taxon>
        <taxon>Saurischia</taxon>
        <taxon>Theropoda</taxon>
        <taxon>Coelurosauria</taxon>
        <taxon>Aves</taxon>
        <taxon>Neognathae</taxon>
        <taxon>Neoaves</taxon>
        <taxon>Aequornithes</taxon>
        <taxon>Ciconiiformes</taxon>
        <taxon>Ciconiidae</taxon>
        <taxon>Mycteria</taxon>
    </lineage>
</organism>
<evidence type="ECO:0000256" key="1">
    <source>
        <dbReference type="SAM" id="MobiDB-lite"/>
    </source>
</evidence>
<feature type="region of interest" description="Disordered" evidence="1">
    <location>
        <begin position="1"/>
        <end position="22"/>
    </location>
</feature>
<proteinExistence type="predicted"/>
<feature type="compositionally biased region" description="Polar residues" evidence="1">
    <location>
        <begin position="1"/>
        <end position="10"/>
    </location>
</feature>
<dbReference type="AlphaFoldDB" id="A0AAN7NI93"/>
<evidence type="ECO:0000313" key="3">
    <source>
        <dbReference type="Proteomes" id="UP001333110"/>
    </source>
</evidence>
<keyword evidence="3" id="KW-1185">Reference proteome</keyword>
<comment type="caution">
    <text evidence="2">The sequence shown here is derived from an EMBL/GenBank/DDBJ whole genome shotgun (WGS) entry which is preliminary data.</text>
</comment>
<reference evidence="2 3" key="1">
    <citation type="journal article" date="2023" name="J. Hered.">
        <title>Chromosome-level genome of the wood stork (Mycteria americana) provides insight into avian chromosome evolution.</title>
        <authorList>
            <person name="Flamio R. Jr."/>
            <person name="Ramstad K.M."/>
        </authorList>
    </citation>
    <scope>NUCLEOTIDE SEQUENCE [LARGE SCALE GENOMIC DNA]</scope>
    <source>
        <strain evidence="2">JAX WOST 10</strain>
    </source>
</reference>
<name>A0AAN7NI93_MYCAM</name>
<accession>A0AAN7NI93</accession>
<dbReference type="Proteomes" id="UP001333110">
    <property type="component" value="Unassembled WGS sequence"/>
</dbReference>
<sequence>MSLSTSSKRLLNTPRDGDSTTSPGSLFQCWTTLSELKLYQYIDDILIGDTSPEKVGEAAAAVWQALQHKKLRFHLENVGDQDSRMANGNPAFMLLFQTLTMLLLLTCGQRALEWPWSQAHVKYTGSTGIHSSNGDLNLSTVGHARN</sequence>